<dbReference type="PRINTS" id="PR01210">
    <property type="entry name" value="GGTRANSPTASE"/>
</dbReference>
<dbReference type="SUPFAM" id="SSF56235">
    <property type="entry name" value="N-terminal nucleophile aminohydrolases (Ntn hydrolases)"/>
    <property type="match status" value="1"/>
</dbReference>
<dbReference type="PANTHER" id="PTHR43881:SF5">
    <property type="entry name" value="GAMMA-GLUTAMYLTRANSPEPTIDASE"/>
    <property type="match status" value="1"/>
</dbReference>
<keyword evidence="1" id="KW-0808">Transferase</keyword>
<keyword evidence="2" id="KW-1185">Reference proteome</keyword>
<sequence>MLTSRVSRRGLVTAPHHLAAQAGLAVLREGGNAIEAAVAAAATAAVVCPHRASLGGDGVWMIHEPGRPPVSIDAGGAAGAGVTAAALRARGLTRIPAQGPDAGCTVAGCLSGWQSALDLSSRWGGTLPLARLLAEAIDHAQGGVPVAPEQERCLRRMLGGLKDQPGFCPRFLDAEGRVPRAGSLVSQPALARTLESLAGEGLDGFYRGSLGQRVAADLRTCGALVGAGDLARHRPVRRRPLALALGIDGPVVWVPPPPTQGLATLILLGIFQRAQGRGPDDPAFVQSLSNAALIAARIRDTRLGDPRAMGVHASTYLSARILDDFALGLDPTSPGVLLTGEGEGTRGVLPEGEGFWIGAADREGRVVSYTQGLGRGFGSGLVLPETGLVWHGHGAAFTLGDEGPTALAPGRKPLHPLTPTLARLRDGRVLALGAMGGLAQPLILAGVFARAVLFGQDLQAAITAPRWRLDGPGPGRGVSLFGENRLSPAMVAGLRTMGYTVTLGDPFDEGVGQAGGLIAHPDGTLEGAMDPRGDGTVATW</sequence>
<dbReference type="Pfam" id="PF01019">
    <property type="entry name" value="G_glu_transpept"/>
    <property type="match status" value="1"/>
</dbReference>
<organism evidence="1 2">
    <name type="scientific">Pararhodospirillum photometricum DSM 122</name>
    <dbReference type="NCBI Taxonomy" id="1150469"/>
    <lineage>
        <taxon>Bacteria</taxon>
        <taxon>Pseudomonadati</taxon>
        <taxon>Pseudomonadota</taxon>
        <taxon>Alphaproteobacteria</taxon>
        <taxon>Rhodospirillales</taxon>
        <taxon>Rhodospirillaceae</taxon>
        <taxon>Pararhodospirillum</taxon>
    </lineage>
</organism>
<dbReference type="InterPro" id="IPR052896">
    <property type="entry name" value="GGT-like_enzyme"/>
</dbReference>
<dbReference type="Proteomes" id="UP000033220">
    <property type="component" value="Chromosome DSM 122"/>
</dbReference>
<dbReference type="Gene3D" id="3.60.20.40">
    <property type="match status" value="1"/>
</dbReference>
<accession>H6SNL4</accession>
<name>H6SNL4_PARPM</name>
<dbReference type="Gene3D" id="1.10.246.230">
    <property type="match status" value="1"/>
</dbReference>
<dbReference type="PANTHER" id="PTHR43881">
    <property type="entry name" value="GAMMA-GLUTAMYLTRANSPEPTIDASE (AFU_ORTHOLOGUE AFUA_4G13580)"/>
    <property type="match status" value="1"/>
</dbReference>
<reference evidence="1 2" key="1">
    <citation type="submission" date="2012-02" db="EMBL/GenBank/DDBJ databases">
        <title>Shotgun genome sequence of Phaeospirillum photometricum DSM 122.</title>
        <authorList>
            <person name="Duquesne K."/>
            <person name="Sturgis J."/>
        </authorList>
    </citation>
    <scope>NUCLEOTIDE SEQUENCE [LARGE SCALE GENOMIC DNA]</scope>
    <source>
        <strain evidence="2">DSM122</strain>
    </source>
</reference>
<dbReference type="eggNOG" id="COG0405">
    <property type="taxonomic scope" value="Bacteria"/>
</dbReference>
<dbReference type="EC" id="2.3.2.2" evidence="1"/>
<evidence type="ECO:0000313" key="2">
    <source>
        <dbReference type="Proteomes" id="UP000033220"/>
    </source>
</evidence>
<keyword evidence="1" id="KW-0012">Acyltransferase</keyword>
<dbReference type="InterPro" id="IPR043137">
    <property type="entry name" value="GGT_ssub_C"/>
</dbReference>
<gene>
    <name evidence="1" type="ORF">RSPPHO_02719</name>
</gene>
<dbReference type="OrthoDB" id="9781342at2"/>
<protein>
    <submittedName>
        <fullName evidence="1">Gamma-glutamyltransferase</fullName>
        <ecNumber evidence="1">2.3.2.2</ecNumber>
    </submittedName>
</protein>
<dbReference type="InterPro" id="IPR029055">
    <property type="entry name" value="Ntn_hydrolases_N"/>
</dbReference>
<proteinExistence type="predicted"/>
<dbReference type="EMBL" id="HE663493">
    <property type="protein sequence ID" value="CCG09345.1"/>
    <property type="molecule type" value="Genomic_DNA"/>
</dbReference>
<dbReference type="RefSeq" id="WP_014415975.1">
    <property type="nucleotide sequence ID" value="NC_017059.1"/>
</dbReference>
<dbReference type="HOGENOM" id="CLU_014813_3_0_5"/>
<dbReference type="GO" id="GO:0103068">
    <property type="term" value="F:leukotriene C4 gamma-glutamyl transferase activity"/>
    <property type="evidence" value="ECO:0007669"/>
    <property type="project" value="UniProtKB-EC"/>
</dbReference>
<evidence type="ECO:0000313" key="1">
    <source>
        <dbReference type="EMBL" id="CCG09345.1"/>
    </source>
</evidence>
<dbReference type="KEGG" id="rpm:RSPPHO_02719"/>
<dbReference type="AlphaFoldDB" id="H6SNL4"/>
<dbReference type="PATRIC" id="fig|1150469.3.peg.3086"/>